<dbReference type="SUPFAM" id="SSF53822">
    <property type="entry name" value="Periplasmic binding protein-like I"/>
    <property type="match status" value="1"/>
</dbReference>
<proteinExistence type="predicted"/>
<dbReference type="Pfam" id="PF13377">
    <property type="entry name" value="Peripla_BP_3"/>
    <property type="match status" value="1"/>
</dbReference>
<name>A0ABZ0W8M8_9BACT</name>
<dbReference type="PROSITE" id="PS50949">
    <property type="entry name" value="HTH_GNTR"/>
    <property type="match status" value="1"/>
</dbReference>
<dbReference type="InterPro" id="IPR036390">
    <property type="entry name" value="WH_DNA-bd_sf"/>
</dbReference>
<dbReference type="SUPFAM" id="SSF46785">
    <property type="entry name" value="Winged helix' DNA-binding domain"/>
    <property type="match status" value="1"/>
</dbReference>
<sequence>MNAAMTAAIKNAKMPKDKMKYQQLADYIITLIENDELHIGDQIPSLKQLQLQLKMSKETLLKGLNELVEKGIIESVYRKGYFVRKKTIQHNFRVFLLLDKMNILREQLYRNLFNQLQPRADIDIYFHHHNYQVFEKLVRENLGKYTHYVIATFLKEDVAPLLNLIPDKKRIIIDLNQQGLNGNYTCIYQDYGYDIFHSLHKLKAELAKYQRLILVAHSEAIHARLVIEGFLHYCTEMEYPYLIQSEIDEKNFQKGNAYVTFSRYDTDDVKLIKLARKKKLKLGKDVGLISYNDTEVKEILEDGITVISTDFDAMGKTVAQAILDDKIIVKRNTTRVIKRHSL</sequence>
<protein>
    <submittedName>
        <fullName evidence="5">GntR family transcriptional regulator</fullName>
    </submittedName>
</protein>
<dbReference type="PANTHER" id="PTHR38445:SF10">
    <property type="entry name" value="GNTR-FAMILY TRANSCRIPTIONAL REGULATOR"/>
    <property type="match status" value="1"/>
</dbReference>
<dbReference type="InterPro" id="IPR000524">
    <property type="entry name" value="Tscrpt_reg_HTH_GntR"/>
</dbReference>
<dbReference type="InterPro" id="IPR028082">
    <property type="entry name" value="Peripla_BP_I"/>
</dbReference>
<reference evidence="5 6" key="1">
    <citation type="submission" date="2023-12" db="EMBL/GenBank/DDBJ databases">
        <title>Genome sequencing and assembly of bacterial species from a model synthetic community.</title>
        <authorList>
            <person name="Hogle S.L."/>
        </authorList>
    </citation>
    <scope>NUCLEOTIDE SEQUENCE [LARGE SCALE GENOMIC DNA]</scope>
    <source>
        <strain evidence="5 6">HAMBI_3031</strain>
    </source>
</reference>
<dbReference type="Gene3D" id="3.40.50.2300">
    <property type="match status" value="2"/>
</dbReference>
<keyword evidence="1" id="KW-0805">Transcription regulation</keyword>
<dbReference type="RefSeq" id="WP_245957564.1">
    <property type="nucleotide sequence ID" value="NZ_CP139960.1"/>
</dbReference>
<organism evidence="5 6">
    <name type="scientific">Niabella yanshanensis</name>
    <dbReference type="NCBI Taxonomy" id="577386"/>
    <lineage>
        <taxon>Bacteria</taxon>
        <taxon>Pseudomonadati</taxon>
        <taxon>Bacteroidota</taxon>
        <taxon>Chitinophagia</taxon>
        <taxon>Chitinophagales</taxon>
        <taxon>Chitinophagaceae</taxon>
        <taxon>Niabella</taxon>
    </lineage>
</organism>
<evidence type="ECO:0000313" key="5">
    <source>
        <dbReference type="EMBL" id="WQD39635.1"/>
    </source>
</evidence>
<evidence type="ECO:0000313" key="6">
    <source>
        <dbReference type="Proteomes" id="UP001325680"/>
    </source>
</evidence>
<keyword evidence="3" id="KW-0804">Transcription</keyword>
<dbReference type="Proteomes" id="UP001325680">
    <property type="component" value="Chromosome"/>
</dbReference>
<dbReference type="EMBL" id="CP139960">
    <property type="protein sequence ID" value="WQD39635.1"/>
    <property type="molecule type" value="Genomic_DNA"/>
</dbReference>
<evidence type="ECO:0000256" key="2">
    <source>
        <dbReference type="ARBA" id="ARBA00023125"/>
    </source>
</evidence>
<dbReference type="InterPro" id="IPR036388">
    <property type="entry name" value="WH-like_DNA-bd_sf"/>
</dbReference>
<evidence type="ECO:0000259" key="4">
    <source>
        <dbReference type="PROSITE" id="PS50949"/>
    </source>
</evidence>
<dbReference type="Pfam" id="PF00392">
    <property type="entry name" value="GntR"/>
    <property type="match status" value="1"/>
</dbReference>
<dbReference type="Gene3D" id="1.10.10.10">
    <property type="entry name" value="Winged helix-like DNA-binding domain superfamily/Winged helix DNA-binding domain"/>
    <property type="match status" value="1"/>
</dbReference>
<keyword evidence="2" id="KW-0238">DNA-binding</keyword>
<evidence type="ECO:0000256" key="1">
    <source>
        <dbReference type="ARBA" id="ARBA00023015"/>
    </source>
</evidence>
<dbReference type="SMART" id="SM00345">
    <property type="entry name" value="HTH_GNTR"/>
    <property type="match status" value="1"/>
</dbReference>
<dbReference type="CDD" id="cd07377">
    <property type="entry name" value="WHTH_GntR"/>
    <property type="match status" value="1"/>
</dbReference>
<accession>A0ABZ0W8M8</accession>
<feature type="domain" description="HTH gntR-type" evidence="4">
    <location>
        <begin position="18"/>
        <end position="86"/>
    </location>
</feature>
<dbReference type="PANTHER" id="PTHR38445">
    <property type="entry name" value="HTH-TYPE TRANSCRIPTIONAL REPRESSOR YTRA"/>
    <property type="match status" value="1"/>
</dbReference>
<keyword evidence="6" id="KW-1185">Reference proteome</keyword>
<dbReference type="InterPro" id="IPR046335">
    <property type="entry name" value="LacI/GalR-like_sensor"/>
</dbReference>
<gene>
    <name evidence="5" type="ORF">U0035_05675</name>
</gene>
<evidence type="ECO:0000256" key="3">
    <source>
        <dbReference type="ARBA" id="ARBA00023163"/>
    </source>
</evidence>